<dbReference type="STRING" id="1802128.A3H64_03140"/>
<dbReference type="Proteomes" id="UP000178186">
    <property type="component" value="Unassembled WGS sequence"/>
</dbReference>
<feature type="transmembrane region" description="Helical" evidence="1">
    <location>
        <begin position="253"/>
        <end position="273"/>
    </location>
</feature>
<dbReference type="EMBL" id="MHNY01000015">
    <property type="protein sequence ID" value="OGZ56280.1"/>
    <property type="molecule type" value="Genomic_DNA"/>
</dbReference>
<accession>A0A1G2H1U9</accession>
<keyword evidence="1" id="KW-0812">Transmembrane</keyword>
<evidence type="ECO:0000256" key="1">
    <source>
        <dbReference type="SAM" id="Phobius"/>
    </source>
</evidence>
<organism evidence="2 3">
    <name type="scientific">Candidatus Ryanbacteria bacterium RIFCSPLOWO2_02_FULL_45_11c</name>
    <dbReference type="NCBI Taxonomy" id="1802128"/>
    <lineage>
        <taxon>Bacteria</taxon>
        <taxon>Candidatus Ryaniibacteriota</taxon>
    </lineage>
</organism>
<evidence type="ECO:0000313" key="3">
    <source>
        <dbReference type="Proteomes" id="UP000178186"/>
    </source>
</evidence>
<proteinExistence type="predicted"/>
<feature type="transmembrane region" description="Helical" evidence="1">
    <location>
        <begin position="162"/>
        <end position="180"/>
    </location>
</feature>
<protein>
    <submittedName>
        <fullName evidence="2">Uncharacterized protein</fullName>
    </submittedName>
</protein>
<feature type="transmembrane region" description="Helical" evidence="1">
    <location>
        <begin position="96"/>
        <end position="118"/>
    </location>
</feature>
<keyword evidence="1" id="KW-1133">Transmembrane helix</keyword>
<feature type="transmembrane region" description="Helical" evidence="1">
    <location>
        <begin position="192"/>
        <end position="209"/>
    </location>
</feature>
<name>A0A1G2H1U9_9BACT</name>
<feature type="transmembrane region" description="Helical" evidence="1">
    <location>
        <begin position="215"/>
        <end position="232"/>
    </location>
</feature>
<feature type="transmembrane region" description="Helical" evidence="1">
    <location>
        <begin position="130"/>
        <end position="150"/>
    </location>
</feature>
<dbReference type="AlphaFoldDB" id="A0A1G2H1U9"/>
<feature type="transmembrane region" description="Helical" evidence="1">
    <location>
        <begin position="39"/>
        <end position="56"/>
    </location>
</feature>
<gene>
    <name evidence="2" type="ORF">A3H64_03140</name>
</gene>
<reference evidence="2 3" key="1">
    <citation type="journal article" date="2016" name="Nat. Commun.">
        <title>Thousands of microbial genomes shed light on interconnected biogeochemical processes in an aquifer system.</title>
        <authorList>
            <person name="Anantharaman K."/>
            <person name="Brown C.T."/>
            <person name="Hug L.A."/>
            <person name="Sharon I."/>
            <person name="Castelle C.J."/>
            <person name="Probst A.J."/>
            <person name="Thomas B.C."/>
            <person name="Singh A."/>
            <person name="Wilkins M.J."/>
            <person name="Karaoz U."/>
            <person name="Brodie E.L."/>
            <person name="Williams K.H."/>
            <person name="Hubbard S.S."/>
            <person name="Banfield J.F."/>
        </authorList>
    </citation>
    <scope>NUCLEOTIDE SEQUENCE [LARGE SCALE GENOMIC DNA]</scope>
</reference>
<keyword evidence="1" id="KW-0472">Membrane</keyword>
<comment type="caution">
    <text evidence="2">The sequence shown here is derived from an EMBL/GenBank/DDBJ whole genome shotgun (WGS) entry which is preliminary data.</text>
</comment>
<feature type="transmembrane region" description="Helical" evidence="1">
    <location>
        <begin position="7"/>
        <end position="27"/>
    </location>
</feature>
<sequence>MNIGKRIFLALSTGYIFFFFSERMFWGVWRPDDTLVENIATWLAYSALAYIVLIVIKQFNVRDMWTLFVVGALYGWIGEGVIAMTLFGAGGMPFPWTISFTALAWHAPITVVAGWYLMRVWMEERQYKRLFMLIVSFGIFWGVWSMALPLETPPIMPNSFEFALHAFTITILLIISHGFFSWADPASFSAGRFEKMILAVIVVLFALFITIPAIPYAAVVLPILFGSVYVILRKNGLVETREDALSVMGRPVGVWNSLILLLMPLCATLMYAATVGNGIIFPTNFIVFFITMPLGFILFGMAVWHMFYREKVQIK</sequence>
<evidence type="ECO:0000313" key="2">
    <source>
        <dbReference type="EMBL" id="OGZ56280.1"/>
    </source>
</evidence>
<feature type="transmembrane region" description="Helical" evidence="1">
    <location>
        <begin position="285"/>
        <end position="307"/>
    </location>
</feature>
<feature type="transmembrane region" description="Helical" evidence="1">
    <location>
        <begin position="68"/>
        <end position="90"/>
    </location>
</feature>